<protein>
    <recommendedName>
        <fullName evidence="9">Nuclear pore complex protein Nup85</fullName>
    </recommendedName>
</protein>
<accession>A0A0N5AW34</accession>
<keyword evidence="8 9" id="KW-0539">Nucleus</keyword>
<dbReference type="GO" id="GO:0045893">
    <property type="term" value="P:positive regulation of DNA-templated transcription"/>
    <property type="evidence" value="ECO:0007669"/>
    <property type="project" value="TreeGrafter"/>
</dbReference>
<dbReference type="PANTHER" id="PTHR13373:SF21">
    <property type="entry name" value="NUCLEAR PORE COMPLEX PROTEIN NUP85"/>
    <property type="match status" value="1"/>
</dbReference>
<dbReference type="STRING" id="451379.A0A0N5AW34"/>
<comment type="similarity">
    <text evidence="2 9">Belongs to the nucleoporin Nup85 family.</text>
</comment>
<evidence type="ECO:0000256" key="7">
    <source>
        <dbReference type="ARBA" id="ARBA00023132"/>
    </source>
</evidence>
<keyword evidence="4 9" id="KW-0509">mRNA transport</keyword>
<keyword evidence="10" id="KW-1185">Reference proteome</keyword>
<reference evidence="11" key="1">
    <citation type="submission" date="2017-02" db="UniProtKB">
        <authorList>
            <consortium name="WormBaseParasite"/>
        </authorList>
    </citation>
    <scope>IDENTIFICATION</scope>
</reference>
<dbReference type="GO" id="GO:0017056">
    <property type="term" value="F:structural constituent of nuclear pore"/>
    <property type="evidence" value="ECO:0007669"/>
    <property type="project" value="TreeGrafter"/>
</dbReference>
<sequence length="593" mass="67227">MTGEEFWVAADTVPEGIVLAISQVESKTKNDLPKGKFLKAVLLKHSPLRKFDSPALQQLVYESHATFRRAQNQQRQSEMNTNDILSLSMEYRSIIRSVLSSIQNPEDETYNLLSSWELIWALVETVFLKPTNFSIVADLIGWARIYLTRTDYVEEITTNLRPRLFVNASRLTKTYSNLVKDPAVERLTAILDLFNINAICEGDSEGELPKLRRNIQEIIESGELKKGTEPYQIAMLLMGHVPSIKMMSSCFSSWFEIFPLYALLCKPSATLEELPELVKECRELWSLKEESEIDAIVSAICSMDALLVVQNIARANSDWWLAAHLADLLQKADSNLLTAYGVDTRQPLVMEYGIQLFSEAGLCLIGFDYLLECGNEGKDNLELLLSNLQIDNEVLALKLISRCAEENLLSLVCYIERSVALRYLSTGQWSSALIWGMRTEDSKLIDKIANRILLECPPEAISRMSILDELSEVTLLSSSLVFLHKYYCFRKLFASAQREAAAQCLIDLITSGRGPLRLRSGLFNDLSVILSFDSEKRSLLDRDTTYNILQYLTRCDVKEFSEEHDVKETEIVAENLEGLRLSLLNSLCKSFML</sequence>
<comment type="subunit">
    <text evidence="9">Component of the nuclear pore complex (NPC).</text>
</comment>
<evidence type="ECO:0000256" key="5">
    <source>
        <dbReference type="ARBA" id="ARBA00022927"/>
    </source>
</evidence>
<evidence type="ECO:0000256" key="9">
    <source>
        <dbReference type="RuleBase" id="RU365073"/>
    </source>
</evidence>
<name>A0A0N5AW34_9BILA</name>
<organism evidence="10 11">
    <name type="scientific">Syphacia muris</name>
    <dbReference type="NCBI Taxonomy" id="451379"/>
    <lineage>
        <taxon>Eukaryota</taxon>
        <taxon>Metazoa</taxon>
        <taxon>Ecdysozoa</taxon>
        <taxon>Nematoda</taxon>
        <taxon>Chromadorea</taxon>
        <taxon>Rhabditida</taxon>
        <taxon>Spirurina</taxon>
        <taxon>Oxyuridomorpha</taxon>
        <taxon>Oxyuroidea</taxon>
        <taxon>Oxyuridae</taxon>
        <taxon>Syphacia</taxon>
    </lineage>
</organism>
<dbReference type="Proteomes" id="UP000046393">
    <property type="component" value="Unplaced"/>
</dbReference>
<dbReference type="GO" id="GO:0031965">
    <property type="term" value="C:nuclear membrane"/>
    <property type="evidence" value="ECO:0007669"/>
    <property type="project" value="UniProtKB-UniRule"/>
</dbReference>
<evidence type="ECO:0000256" key="1">
    <source>
        <dbReference type="ARBA" id="ARBA00004567"/>
    </source>
</evidence>
<evidence type="ECO:0000313" key="11">
    <source>
        <dbReference type="WBParaSite" id="SMUV_0000911801-mRNA-1"/>
    </source>
</evidence>
<evidence type="ECO:0000256" key="8">
    <source>
        <dbReference type="ARBA" id="ARBA00023242"/>
    </source>
</evidence>
<keyword evidence="7 9" id="KW-0906">Nuclear pore complex</keyword>
<keyword evidence="6 9" id="KW-0811">Translocation</keyword>
<keyword evidence="5 9" id="KW-0653">Protein transport</keyword>
<keyword evidence="3 9" id="KW-0813">Transport</keyword>
<comment type="function">
    <text evidence="9">Functions as a component of the nuclear pore complex (NPC).</text>
</comment>
<dbReference type="GO" id="GO:0006606">
    <property type="term" value="P:protein import into nucleus"/>
    <property type="evidence" value="ECO:0007669"/>
    <property type="project" value="TreeGrafter"/>
</dbReference>
<dbReference type="AlphaFoldDB" id="A0A0N5AW34"/>
<evidence type="ECO:0000256" key="6">
    <source>
        <dbReference type="ARBA" id="ARBA00023010"/>
    </source>
</evidence>
<dbReference type="WBParaSite" id="SMUV_0000911801-mRNA-1">
    <property type="protein sequence ID" value="SMUV_0000911801-mRNA-1"/>
    <property type="gene ID" value="SMUV_0000911801"/>
</dbReference>
<comment type="subcellular location">
    <subcellularLocation>
        <location evidence="1 9">Nucleus</location>
        <location evidence="1 9">Nuclear pore complex</location>
    </subcellularLocation>
</comment>
<evidence type="ECO:0000313" key="10">
    <source>
        <dbReference type="Proteomes" id="UP000046393"/>
    </source>
</evidence>
<dbReference type="InterPro" id="IPR011502">
    <property type="entry name" value="Nucleoporin_Nup85"/>
</dbReference>
<evidence type="ECO:0000256" key="4">
    <source>
        <dbReference type="ARBA" id="ARBA00022816"/>
    </source>
</evidence>
<evidence type="ECO:0000256" key="2">
    <source>
        <dbReference type="ARBA" id="ARBA00005573"/>
    </source>
</evidence>
<dbReference type="Pfam" id="PF07575">
    <property type="entry name" value="Nucleopor_Nup85"/>
    <property type="match status" value="2"/>
</dbReference>
<keyword evidence="9" id="KW-0472">Membrane</keyword>
<dbReference type="GO" id="GO:0006406">
    <property type="term" value="P:mRNA export from nucleus"/>
    <property type="evidence" value="ECO:0007669"/>
    <property type="project" value="TreeGrafter"/>
</dbReference>
<dbReference type="PANTHER" id="PTHR13373">
    <property type="entry name" value="FROUNT PROTEIN-RELATED"/>
    <property type="match status" value="1"/>
</dbReference>
<evidence type="ECO:0000256" key="3">
    <source>
        <dbReference type="ARBA" id="ARBA00022448"/>
    </source>
</evidence>
<proteinExistence type="inferred from homology"/>
<dbReference type="GO" id="GO:0031080">
    <property type="term" value="C:nuclear pore outer ring"/>
    <property type="evidence" value="ECO:0007669"/>
    <property type="project" value="TreeGrafter"/>
</dbReference>